<keyword evidence="1" id="KW-0732">Signal</keyword>
<accession>A0ABD7SRH8</accession>
<feature type="chain" id="PRO_5044824694" evidence="1">
    <location>
        <begin position="19"/>
        <end position="221"/>
    </location>
</feature>
<sequence length="221" mass="26129">MKKWLMTFVLVTSSSVFASGIPVVDVASITQMVKDGVVRAKEFQEQMVEARNRLLEMKQQGEHYKQMVEGHYDFEDVLNDPYLNQFIALDDWKEIYDDAQGLEHLRDEFGLHSDDPKVQRRYDSQLRQYQLRQKYYRNAVERNKRMQKLYQEFNGVTTPAAKSDIANAISFERMQMQNDEQLMASMDEMMERQQMLEREAAARENTRKLFNEGIPRSTSFN</sequence>
<dbReference type="Gene3D" id="1.20.58.430">
    <property type="entry name" value="Type IV secretion system, VirB5-domain"/>
    <property type="match status" value="1"/>
</dbReference>
<dbReference type="SUPFAM" id="SSF101082">
    <property type="entry name" value="Typo IV secretion system protein TraC"/>
    <property type="match status" value="1"/>
</dbReference>
<name>A0ABD7SRH8_VIBCL</name>
<organism evidence="2 3">
    <name type="scientific">Vibrio cholerae</name>
    <dbReference type="NCBI Taxonomy" id="666"/>
    <lineage>
        <taxon>Bacteria</taxon>
        <taxon>Pseudomonadati</taxon>
        <taxon>Pseudomonadota</taxon>
        <taxon>Gammaproteobacteria</taxon>
        <taxon>Vibrionales</taxon>
        <taxon>Vibrionaceae</taxon>
        <taxon>Vibrio</taxon>
    </lineage>
</organism>
<evidence type="ECO:0000256" key="1">
    <source>
        <dbReference type="SAM" id="SignalP"/>
    </source>
</evidence>
<feature type="signal peptide" evidence="1">
    <location>
        <begin position="1"/>
        <end position="18"/>
    </location>
</feature>
<evidence type="ECO:0000313" key="3">
    <source>
        <dbReference type="Proteomes" id="UP000323819"/>
    </source>
</evidence>
<dbReference type="Proteomes" id="UP000323819">
    <property type="component" value="Unassembled WGS sequence"/>
</dbReference>
<evidence type="ECO:0000313" key="2">
    <source>
        <dbReference type="EMBL" id="TXX67467.1"/>
    </source>
</evidence>
<dbReference type="InterPro" id="IPR014158">
    <property type="entry name" value="T4SS_VirB5"/>
</dbReference>
<dbReference type="AlphaFoldDB" id="A0ABD7SRH8"/>
<reference evidence="2 3" key="1">
    <citation type="submission" date="2019-06" db="EMBL/GenBank/DDBJ databases">
        <title>Vibrio cholerae phylogeny based on whole-genome sequencing reveals genetic diversity and population strucutre.</title>
        <authorList>
            <person name="Zhiqiu Y."/>
            <person name="Bin L."/>
            <person name="Lingyan J."/>
        </authorList>
    </citation>
    <scope>NUCLEOTIDE SEQUENCE [LARGE SCALE GENOMIC DNA]</scope>
    <source>
        <strain evidence="2 3">N2814</strain>
    </source>
</reference>
<dbReference type="EMBL" id="VSIJ01000002">
    <property type="protein sequence ID" value="TXX67467.1"/>
    <property type="molecule type" value="Genomic_DNA"/>
</dbReference>
<proteinExistence type="predicted"/>
<dbReference type="Pfam" id="PF07996">
    <property type="entry name" value="T4SS"/>
    <property type="match status" value="1"/>
</dbReference>
<dbReference type="RefSeq" id="WP_148521196.1">
    <property type="nucleotide sequence ID" value="NZ_JACYSN010000019.1"/>
</dbReference>
<dbReference type="InterPro" id="IPR023220">
    <property type="entry name" value="T4SS_VirB5-domain"/>
</dbReference>
<comment type="caution">
    <text evidence="2">The sequence shown here is derived from an EMBL/GenBank/DDBJ whole genome shotgun (WGS) entry which is preliminary data.</text>
</comment>
<protein>
    <submittedName>
        <fullName evidence="2">Conjugal transfer protein TrbJ</fullName>
    </submittedName>
</protein>
<gene>
    <name evidence="2" type="ORF">FXF03_00415</name>
</gene>